<evidence type="ECO:0000313" key="3">
    <source>
        <dbReference type="Proteomes" id="UP000077755"/>
    </source>
</evidence>
<sequence>MTSVVKKNYVKGQGQQRRPSIYGSTCSTQSSQSPSHPHVHTPADYVRAIFQDRALLRVLGSEDILGLWILMS</sequence>
<dbReference type="AlphaFoldDB" id="A0AAF1B8J5"/>
<feature type="region of interest" description="Disordered" evidence="1">
    <location>
        <begin position="1"/>
        <end position="40"/>
    </location>
</feature>
<accession>A0AAF1B8J5</accession>
<gene>
    <name evidence="2" type="ORF">DCAR_0727286</name>
</gene>
<evidence type="ECO:0000256" key="1">
    <source>
        <dbReference type="SAM" id="MobiDB-lite"/>
    </source>
</evidence>
<dbReference type="EMBL" id="CP093349">
    <property type="protein sequence ID" value="WOH07852.1"/>
    <property type="molecule type" value="Genomic_DNA"/>
</dbReference>
<dbReference type="Proteomes" id="UP000077755">
    <property type="component" value="Chromosome 7"/>
</dbReference>
<organism evidence="2 3">
    <name type="scientific">Daucus carota subsp. sativus</name>
    <name type="common">Carrot</name>
    <dbReference type="NCBI Taxonomy" id="79200"/>
    <lineage>
        <taxon>Eukaryota</taxon>
        <taxon>Viridiplantae</taxon>
        <taxon>Streptophyta</taxon>
        <taxon>Embryophyta</taxon>
        <taxon>Tracheophyta</taxon>
        <taxon>Spermatophyta</taxon>
        <taxon>Magnoliopsida</taxon>
        <taxon>eudicotyledons</taxon>
        <taxon>Gunneridae</taxon>
        <taxon>Pentapetalae</taxon>
        <taxon>asterids</taxon>
        <taxon>campanulids</taxon>
        <taxon>Apiales</taxon>
        <taxon>Apiaceae</taxon>
        <taxon>Apioideae</taxon>
        <taxon>Scandiceae</taxon>
        <taxon>Daucinae</taxon>
        <taxon>Daucus</taxon>
        <taxon>Daucus sect. Daucus</taxon>
    </lineage>
</organism>
<reference evidence="2" key="1">
    <citation type="journal article" date="2016" name="Nat. Genet.">
        <title>A high-quality carrot genome assembly provides new insights into carotenoid accumulation and asterid genome evolution.</title>
        <authorList>
            <person name="Iorizzo M."/>
            <person name="Ellison S."/>
            <person name="Senalik D."/>
            <person name="Zeng P."/>
            <person name="Satapoomin P."/>
            <person name="Huang J."/>
            <person name="Bowman M."/>
            <person name="Iovene M."/>
            <person name="Sanseverino W."/>
            <person name="Cavagnaro P."/>
            <person name="Yildiz M."/>
            <person name="Macko-Podgorni A."/>
            <person name="Moranska E."/>
            <person name="Grzebelus E."/>
            <person name="Grzebelus D."/>
            <person name="Ashrafi H."/>
            <person name="Zheng Z."/>
            <person name="Cheng S."/>
            <person name="Spooner D."/>
            <person name="Van Deynze A."/>
            <person name="Simon P."/>
        </authorList>
    </citation>
    <scope>NUCLEOTIDE SEQUENCE</scope>
    <source>
        <tissue evidence="2">Leaf</tissue>
    </source>
</reference>
<protein>
    <submittedName>
        <fullName evidence="2">Uncharacterized protein</fullName>
    </submittedName>
</protein>
<keyword evidence="3" id="KW-1185">Reference proteome</keyword>
<feature type="compositionally biased region" description="Low complexity" evidence="1">
    <location>
        <begin position="24"/>
        <end position="40"/>
    </location>
</feature>
<proteinExistence type="predicted"/>
<reference evidence="2" key="2">
    <citation type="submission" date="2022-03" db="EMBL/GenBank/DDBJ databases">
        <title>Draft title - Genomic analysis of global carrot germplasm unveils the trajectory of domestication and the origin of high carotenoid orange carrot.</title>
        <authorList>
            <person name="Iorizzo M."/>
            <person name="Ellison S."/>
            <person name="Senalik D."/>
            <person name="Macko-Podgorni A."/>
            <person name="Grzebelus D."/>
            <person name="Bostan H."/>
            <person name="Rolling W."/>
            <person name="Curaba J."/>
            <person name="Simon P."/>
        </authorList>
    </citation>
    <scope>NUCLEOTIDE SEQUENCE</scope>
    <source>
        <tissue evidence="2">Leaf</tissue>
    </source>
</reference>
<name>A0AAF1B8J5_DAUCS</name>
<evidence type="ECO:0000313" key="2">
    <source>
        <dbReference type="EMBL" id="WOH07852.1"/>
    </source>
</evidence>